<dbReference type="Proteomes" id="UP001362999">
    <property type="component" value="Unassembled WGS sequence"/>
</dbReference>
<dbReference type="GO" id="GO:0003743">
    <property type="term" value="F:translation initiation factor activity"/>
    <property type="evidence" value="ECO:0007669"/>
    <property type="project" value="UniProtKB-KW"/>
</dbReference>
<dbReference type="EMBL" id="JAWWNJ010000055">
    <property type="protein sequence ID" value="KAK7014945.1"/>
    <property type="molecule type" value="Genomic_DNA"/>
</dbReference>
<dbReference type="InterPro" id="IPR035543">
    <property type="entry name" value="eIF-2B_epsilon_N"/>
</dbReference>
<dbReference type="InterPro" id="IPR056764">
    <property type="entry name" value="LbH_EIF2B3/5"/>
</dbReference>
<feature type="compositionally biased region" description="Acidic residues" evidence="9">
    <location>
        <begin position="543"/>
        <end position="570"/>
    </location>
</feature>
<dbReference type="PROSITE" id="PS51363">
    <property type="entry name" value="W2"/>
    <property type="match status" value="1"/>
</dbReference>
<dbReference type="GO" id="GO:0005085">
    <property type="term" value="F:guanyl-nucleotide exchange factor activity"/>
    <property type="evidence" value="ECO:0007669"/>
    <property type="project" value="InterPro"/>
</dbReference>
<dbReference type="Pfam" id="PF02020">
    <property type="entry name" value="W2"/>
    <property type="match status" value="1"/>
</dbReference>
<evidence type="ECO:0000256" key="9">
    <source>
        <dbReference type="SAM" id="MobiDB-lite"/>
    </source>
</evidence>
<sequence>MAPKAASGKEKLIDEEDEVLQAVILADSFDKRFRPLTTRTPRCLLPVCNASLLDWTFESLALAGVQEIFVICRSHAGQVKKAISESKWSRPGSGIKIVPIMTAKETFSAGDAMRDVYTRGLVTSDFVLVMGDLVSNIRIDEVVRVHKERRKTNKDAIMTMVVKESGVAHRTRPQGDSAVFVLDAETSECLHYEPVSAYPRTSMTRIPREVLENHPEIEIRNDLIDCSIDVCSVEVPSLFQDNFDYEDLRRDFLHGVLTSDLLMKNIHCYVAKEGYAARVKDTKSYDSVSKDILSRWTFPLVPDDNHPGGHVYQHSRGNKYIASDNSVSLARTCKVGNNTLIGASTKIHENAQISGSVIGRDCVIGAGCIIEGSYIFEGTVIGPQCVVRRSIIGAGVIIKEKTRIEKGCLVGDDVVVGPLAMLDSFERLSKKRGEDDSDDDEDEDEEDGEEGEDGEDDDEDEDGDDEEDEDEDEDDEDEEDEDEDGEDSELEELEANPVKTISVLGKDSNAVVWPRGPPPQDEDEDGITAYKNQLIRRLGNDGSDLELQSEDSDSSNEESSDDSSDYDSDTEFQISGEGSGSSPLTTPSLDAFMPSGQMQESEFRIEVAQSLERAFAEGHSVDNAAVELKTLRMASNVPLSRVREAVVSAIVEDIKIVEGAMPQRKEISRVVGRWGELINKIGGVDPVETISALQMHCASSERFPLFGQILAELYQTDVVEEDDIRAWHKTPEAKGAGLVGGPTAENVKRCWAIGSKMIEQFDEQESGSESGEEEEGDKAEEGDKQGESEEESDSESGSGSGSGSGSASGSGSGSGDSEGDSEEEQESEKE</sequence>
<dbReference type="CDD" id="cd11558">
    <property type="entry name" value="W2_eIF2B_epsilon"/>
    <property type="match status" value="1"/>
</dbReference>
<reference evidence="11 12" key="1">
    <citation type="journal article" date="2024" name="J Genomics">
        <title>Draft genome sequencing and assembly of Favolaschia claudopus CIRM-BRFM 2984 isolated from oak limbs.</title>
        <authorList>
            <person name="Navarro D."/>
            <person name="Drula E."/>
            <person name="Chaduli D."/>
            <person name="Cazenave R."/>
            <person name="Ahrendt S."/>
            <person name="Wang J."/>
            <person name="Lipzen A."/>
            <person name="Daum C."/>
            <person name="Barry K."/>
            <person name="Grigoriev I.V."/>
            <person name="Favel A."/>
            <person name="Rosso M.N."/>
            <person name="Martin F."/>
        </authorList>
    </citation>
    <scope>NUCLEOTIDE SEQUENCE [LARGE SCALE GENOMIC DNA]</scope>
    <source>
        <strain evidence="11 12">CIRM-BRFM 2984</strain>
    </source>
</reference>
<feature type="region of interest" description="Disordered" evidence="9">
    <location>
        <begin position="540"/>
        <end position="593"/>
    </location>
</feature>
<dbReference type="GO" id="GO:0031369">
    <property type="term" value="F:translation initiation factor binding"/>
    <property type="evidence" value="ECO:0007669"/>
    <property type="project" value="InterPro"/>
</dbReference>
<dbReference type="AlphaFoldDB" id="A0AAW0APL7"/>
<protein>
    <recommendedName>
        <fullName evidence="6">Translation initiation factor eIF2B subunit epsilon</fullName>
    </recommendedName>
    <alternativeName>
        <fullName evidence="7">eIF2B GDP-GTP exchange factor subunit epsilon</fullName>
    </alternativeName>
</protein>
<comment type="subcellular location">
    <subcellularLocation>
        <location evidence="1">Cytoplasm</location>
        <location evidence="1">Cytosol</location>
    </subcellularLocation>
</comment>
<dbReference type="Pfam" id="PF25084">
    <property type="entry name" value="LbH_EIF2B"/>
    <property type="match status" value="1"/>
</dbReference>
<feature type="compositionally biased region" description="Acidic residues" evidence="9">
    <location>
        <begin position="435"/>
        <end position="494"/>
    </location>
</feature>
<proteinExistence type="inferred from homology"/>
<name>A0AAW0APL7_9AGAR</name>
<organism evidence="11 12">
    <name type="scientific">Favolaschia claudopus</name>
    <dbReference type="NCBI Taxonomy" id="2862362"/>
    <lineage>
        <taxon>Eukaryota</taxon>
        <taxon>Fungi</taxon>
        <taxon>Dikarya</taxon>
        <taxon>Basidiomycota</taxon>
        <taxon>Agaricomycotina</taxon>
        <taxon>Agaricomycetes</taxon>
        <taxon>Agaricomycetidae</taxon>
        <taxon>Agaricales</taxon>
        <taxon>Marasmiineae</taxon>
        <taxon>Mycenaceae</taxon>
        <taxon>Favolaschia</taxon>
    </lineage>
</organism>
<dbReference type="PANTHER" id="PTHR45887">
    <property type="entry name" value="TRANSLATION INITIATION FACTOR EIF-2B SUBUNIT EPSILON"/>
    <property type="match status" value="1"/>
</dbReference>
<comment type="subunit">
    <text evidence="8">Component of the translation initiation factor 2B (eIF2B) complex which is a heterodecamer of two sets of five different subunits: alpha, beta, gamma, delta and epsilon. Subunits alpha, beta and delta comprise a regulatory subcomplex and subunits epsilon and gamma comprise a catalytic subcomplex. Within the complex, the hexameric regulatory complex resides at the center, with the two heterodimeric catalytic subcomplexes bound on opposite sides.</text>
</comment>
<dbReference type="InterPro" id="IPR003307">
    <property type="entry name" value="W2_domain"/>
</dbReference>
<dbReference type="SUPFAM" id="SSF53448">
    <property type="entry name" value="Nucleotide-diphospho-sugar transferases"/>
    <property type="match status" value="1"/>
</dbReference>
<evidence type="ECO:0000256" key="6">
    <source>
        <dbReference type="ARBA" id="ARBA00044144"/>
    </source>
</evidence>
<dbReference type="Gene3D" id="2.160.10.10">
    <property type="entry name" value="Hexapeptide repeat proteins"/>
    <property type="match status" value="1"/>
</dbReference>
<dbReference type="InterPro" id="IPR051956">
    <property type="entry name" value="eIF2B_epsilon"/>
</dbReference>
<gene>
    <name evidence="11" type="ORF">R3P38DRAFT_2998567</name>
</gene>
<feature type="compositionally biased region" description="Acidic residues" evidence="9">
    <location>
        <begin position="817"/>
        <end position="830"/>
    </location>
</feature>
<accession>A0AAW0APL7</accession>
<feature type="region of interest" description="Disordered" evidence="9">
    <location>
        <begin position="430"/>
        <end position="502"/>
    </location>
</feature>
<dbReference type="InterPro" id="IPR005835">
    <property type="entry name" value="NTP_transferase_dom"/>
</dbReference>
<keyword evidence="3" id="KW-0963">Cytoplasm</keyword>
<dbReference type="GO" id="GO:0016740">
    <property type="term" value="F:transferase activity"/>
    <property type="evidence" value="ECO:0007669"/>
    <property type="project" value="UniProtKB-KW"/>
</dbReference>
<dbReference type="Gene3D" id="3.90.550.10">
    <property type="entry name" value="Spore Coat Polysaccharide Biosynthesis Protein SpsA, Chain A"/>
    <property type="match status" value="1"/>
</dbReference>
<evidence type="ECO:0000256" key="5">
    <source>
        <dbReference type="ARBA" id="ARBA00022917"/>
    </source>
</evidence>
<feature type="compositionally biased region" description="Acidic residues" evidence="9">
    <location>
        <begin position="761"/>
        <end position="778"/>
    </location>
</feature>
<comment type="similarity">
    <text evidence="2">Belongs to the eIF-2B gamma/epsilon subunits family.</text>
</comment>
<feature type="compositionally biased region" description="Gly residues" evidence="9">
    <location>
        <begin position="798"/>
        <end position="816"/>
    </location>
</feature>
<dbReference type="SUPFAM" id="SSF48371">
    <property type="entry name" value="ARM repeat"/>
    <property type="match status" value="1"/>
</dbReference>
<dbReference type="CDD" id="cd04197">
    <property type="entry name" value="eIF-2B_epsilon_N"/>
    <property type="match status" value="1"/>
</dbReference>
<keyword evidence="4" id="KW-0396">Initiation factor</keyword>
<comment type="caution">
    <text evidence="11">The sequence shown here is derived from an EMBL/GenBank/DDBJ whole genome shotgun (WGS) entry which is preliminary data.</text>
</comment>
<feature type="domain" description="W2" evidence="10">
    <location>
        <begin position="597"/>
        <end position="771"/>
    </location>
</feature>
<dbReference type="Pfam" id="PF00483">
    <property type="entry name" value="NTP_transferase"/>
    <property type="match status" value="1"/>
</dbReference>
<keyword evidence="5" id="KW-0648">Protein biosynthesis</keyword>
<dbReference type="InterPro" id="IPR029044">
    <property type="entry name" value="Nucleotide-diphossugar_trans"/>
</dbReference>
<dbReference type="PANTHER" id="PTHR45887:SF1">
    <property type="entry name" value="TRANSLATION INITIATION FACTOR EIF-2B SUBUNIT EPSILON"/>
    <property type="match status" value="1"/>
</dbReference>
<evidence type="ECO:0000256" key="7">
    <source>
        <dbReference type="ARBA" id="ARBA00044345"/>
    </source>
</evidence>
<evidence type="ECO:0000256" key="2">
    <source>
        <dbReference type="ARBA" id="ARBA00007878"/>
    </source>
</evidence>
<dbReference type="GO" id="GO:0005851">
    <property type="term" value="C:eukaryotic translation initiation factor 2B complex"/>
    <property type="evidence" value="ECO:0007669"/>
    <property type="project" value="TreeGrafter"/>
</dbReference>
<dbReference type="InterPro" id="IPR016024">
    <property type="entry name" value="ARM-type_fold"/>
</dbReference>
<evidence type="ECO:0000256" key="1">
    <source>
        <dbReference type="ARBA" id="ARBA00004514"/>
    </source>
</evidence>
<evidence type="ECO:0000313" key="12">
    <source>
        <dbReference type="Proteomes" id="UP001362999"/>
    </source>
</evidence>
<keyword evidence="11" id="KW-0808">Transferase</keyword>
<dbReference type="InterPro" id="IPR011004">
    <property type="entry name" value="Trimer_LpxA-like_sf"/>
</dbReference>
<evidence type="ECO:0000259" key="10">
    <source>
        <dbReference type="PROSITE" id="PS51363"/>
    </source>
</evidence>
<dbReference type="InterPro" id="IPR044123">
    <property type="entry name" value="W2_eIF2B_epsilon"/>
</dbReference>
<keyword evidence="12" id="KW-1185">Reference proteome</keyword>
<dbReference type="GO" id="GO:0005829">
    <property type="term" value="C:cytosol"/>
    <property type="evidence" value="ECO:0007669"/>
    <property type="project" value="UniProtKB-SubCell"/>
</dbReference>
<evidence type="ECO:0000256" key="8">
    <source>
        <dbReference type="ARBA" id="ARBA00046432"/>
    </source>
</evidence>
<evidence type="ECO:0000256" key="4">
    <source>
        <dbReference type="ARBA" id="ARBA00022540"/>
    </source>
</evidence>
<dbReference type="SUPFAM" id="SSF51161">
    <property type="entry name" value="Trimeric LpxA-like enzymes"/>
    <property type="match status" value="1"/>
</dbReference>
<feature type="region of interest" description="Disordered" evidence="9">
    <location>
        <begin position="761"/>
        <end position="830"/>
    </location>
</feature>
<evidence type="ECO:0000256" key="3">
    <source>
        <dbReference type="ARBA" id="ARBA00022490"/>
    </source>
</evidence>
<dbReference type="Gene3D" id="1.25.40.180">
    <property type="match status" value="1"/>
</dbReference>
<evidence type="ECO:0000313" key="11">
    <source>
        <dbReference type="EMBL" id="KAK7014945.1"/>
    </source>
</evidence>
<dbReference type="FunFam" id="3.90.550.10:FF:000066">
    <property type="entry name" value="Translation initiation factor eIF-2B subunit epsilon"/>
    <property type="match status" value="1"/>
</dbReference>